<feature type="domain" description="DUF397" evidence="1">
    <location>
        <begin position="5"/>
        <end position="47"/>
    </location>
</feature>
<dbReference type="InterPro" id="IPR007278">
    <property type="entry name" value="DUF397"/>
</dbReference>
<evidence type="ECO:0000313" key="3">
    <source>
        <dbReference type="Proteomes" id="UP001108029"/>
    </source>
</evidence>
<dbReference type="EMBL" id="JAJSBI010000007">
    <property type="protein sequence ID" value="MCD9875188.1"/>
    <property type="molecule type" value="Genomic_DNA"/>
</dbReference>
<proteinExistence type="predicted"/>
<evidence type="ECO:0000313" key="2">
    <source>
        <dbReference type="EMBL" id="MCD9875188.1"/>
    </source>
</evidence>
<reference evidence="2" key="1">
    <citation type="submission" date="2021-12" db="EMBL/GenBank/DDBJ databases">
        <authorList>
            <person name="Lee J.-H."/>
            <person name="Kim S.-B."/>
        </authorList>
    </citation>
    <scope>NUCLEOTIDE SEQUENCE</scope>
    <source>
        <strain evidence="2">NR30</strain>
    </source>
</reference>
<gene>
    <name evidence="2" type="ORF">LJ657_16215</name>
</gene>
<organism evidence="2 3">
    <name type="scientific">Streptomyces guryensis</name>
    <dbReference type="NCBI Taxonomy" id="2886947"/>
    <lineage>
        <taxon>Bacteria</taxon>
        <taxon>Bacillati</taxon>
        <taxon>Actinomycetota</taxon>
        <taxon>Actinomycetes</taxon>
        <taxon>Kitasatosporales</taxon>
        <taxon>Streptomycetaceae</taxon>
        <taxon>Streptomyces</taxon>
    </lineage>
</organism>
<dbReference type="RefSeq" id="WP_232649313.1">
    <property type="nucleotide sequence ID" value="NZ_JAJSBI010000007.1"/>
</dbReference>
<dbReference type="Proteomes" id="UP001108029">
    <property type="component" value="Unassembled WGS sequence"/>
</dbReference>
<sequence>MSDQLKWFKSSYSDSEGGACVEVAFATAIHVRDSKLPASPELHVTAPA</sequence>
<evidence type="ECO:0000259" key="1">
    <source>
        <dbReference type="Pfam" id="PF04149"/>
    </source>
</evidence>
<dbReference type="Pfam" id="PF04149">
    <property type="entry name" value="DUF397"/>
    <property type="match status" value="1"/>
</dbReference>
<accession>A0A9Q3Z5R0</accession>
<name>A0A9Q3Z5R0_9ACTN</name>
<comment type="caution">
    <text evidence="2">The sequence shown here is derived from an EMBL/GenBank/DDBJ whole genome shotgun (WGS) entry which is preliminary data.</text>
</comment>
<keyword evidence="3" id="KW-1185">Reference proteome</keyword>
<dbReference type="AlphaFoldDB" id="A0A9Q3Z5R0"/>
<protein>
    <submittedName>
        <fullName evidence="2">DUF397 domain-containing protein</fullName>
    </submittedName>
</protein>